<dbReference type="InterPro" id="IPR025464">
    <property type="entry name" value="DUF4315"/>
</dbReference>
<dbReference type="Proteomes" id="UP000448762">
    <property type="component" value="Unassembled WGS sequence"/>
</dbReference>
<dbReference type="RefSeq" id="WP_002332882.1">
    <property type="nucleotide sequence ID" value="NZ_BTRW01000021.1"/>
</dbReference>
<reference evidence="2 3" key="1">
    <citation type="submission" date="2018-07" db="EMBL/GenBank/DDBJ databases">
        <title>High quality draft genome sequencing of Enterococcus faecium exhibiting probiotic potential isolated from mucus of freshwater fish.</title>
        <authorList>
            <person name="El-Jeni R."/>
            <person name="Ghedira K."/>
            <person name="Abdelhak S."/>
            <person name="El-Bour M."/>
            <person name="Bouhaouala-Zahar B."/>
        </authorList>
    </citation>
    <scope>NUCLEOTIDE SEQUENCE [LARGE SCALE GENOMIC DNA]</scope>
    <source>
        <strain evidence="2 3">R.A73</strain>
    </source>
</reference>
<dbReference type="Pfam" id="PF14193">
    <property type="entry name" value="DUF4315"/>
    <property type="match status" value="1"/>
</dbReference>
<gene>
    <name evidence="2" type="ORF">DTX73_14395</name>
</gene>
<proteinExistence type="predicted"/>
<organism evidence="2 3">
    <name type="scientific">Enterococcus faecium</name>
    <name type="common">Streptococcus faecium</name>
    <dbReference type="NCBI Taxonomy" id="1352"/>
    <lineage>
        <taxon>Bacteria</taxon>
        <taxon>Bacillati</taxon>
        <taxon>Bacillota</taxon>
        <taxon>Bacilli</taxon>
        <taxon>Lactobacillales</taxon>
        <taxon>Enterococcaceae</taxon>
        <taxon>Enterococcus</taxon>
    </lineage>
</organism>
<keyword evidence="1" id="KW-0175">Coiled coil</keyword>
<evidence type="ECO:0000313" key="3">
    <source>
        <dbReference type="Proteomes" id="UP000448762"/>
    </source>
</evidence>
<sequence length="77" mass="9155">MARKSLTERIQQKKEEATKLEKRIQEDQYKLEKLTKQIRDLEAEQVLAILDNHKLSVKDLNKILSKQPDNNNFINHN</sequence>
<feature type="coiled-coil region" evidence="1">
    <location>
        <begin position="3"/>
        <end position="51"/>
    </location>
</feature>
<accession>A0A2A7T1W8</accession>
<protein>
    <submittedName>
        <fullName evidence="2">Uncharacterized protein</fullName>
    </submittedName>
</protein>
<evidence type="ECO:0000313" key="2">
    <source>
        <dbReference type="EMBL" id="KAA0686060.1"/>
    </source>
</evidence>
<evidence type="ECO:0000256" key="1">
    <source>
        <dbReference type="SAM" id="Coils"/>
    </source>
</evidence>
<comment type="caution">
    <text evidence="2">The sequence shown here is derived from an EMBL/GenBank/DDBJ whole genome shotgun (WGS) entry which is preliminary data.</text>
</comment>
<dbReference type="AlphaFoldDB" id="A0A2A7T1W8"/>
<dbReference type="EMBL" id="QOVC01000016">
    <property type="protein sequence ID" value="KAA0686060.1"/>
    <property type="molecule type" value="Genomic_DNA"/>
</dbReference>
<name>A0A2A7T1W8_ENTFC</name>